<dbReference type="AlphaFoldDB" id="A0A0N4VFM1"/>
<reference evidence="3" key="1">
    <citation type="submission" date="2017-02" db="UniProtKB">
        <authorList>
            <consortium name="WormBaseParasite"/>
        </authorList>
    </citation>
    <scope>IDENTIFICATION</scope>
</reference>
<keyword evidence="2" id="KW-1185">Reference proteome</keyword>
<organism evidence="3">
    <name type="scientific">Enterobius vermicularis</name>
    <name type="common">Human pinworm</name>
    <dbReference type="NCBI Taxonomy" id="51028"/>
    <lineage>
        <taxon>Eukaryota</taxon>
        <taxon>Metazoa</taxon>
        <taxon>Ecdysozoa</taxon>
        <taxon>Nematoda</taxon>
        <taxon>Chromadorea</taxon>
        <taxon>Rhabditida</taxon>
        <taxon>Spirurina</taxon>
        <taxon>Oxyuridomorpha</taxon>
        <taxon>Oxyuroidea</taxon>
        <taxon>Oxyuridae</taxon>
        <taxon>Enterobius</taxon>
    </lineage>
</organism>
<dbReference type="STRING" id="51028.A0A0N4VFM1"/>
<proteinExistence type="predicted"/>
<reference evidence="1 2" key="2">
    <citation type="submission" date="2018-10" db="EMBL/GenBank/DDBJ databases">
        <authorList>
            <consortium name="Pathogen Informatics"/>
        </authorList>
    </citation>
    <scope>NUCLEOTIDE SEQUENCE [LARGE SCALE GENOMIC DNA]</scope>
</reference>
<name>A0A0N4VFM1_ENTVE</name>
<gene>
    <name evidence="1" type="ORF">EVEC_LOCUS8956</name>
</gene>
<sequence length="133" mass="15767">MLSSGSECSQERPNTYHLDHVRKRLEFTVPLMFRQRLDFTFYANDVVCEDHILHVQRVGLNSLMRHLGIYSVVCQALFPHIEMEALSIIPVLDDGTVRLRWRVKHVSLWRAITNPFMFSYDYRIKRVNFLANE</sequence>
<evidence type="ECO:0000313" key="2">
    <source>
        <dbReference type="Proteomes" id="UP000274131"/>
    </source>
</evidence>
<dbReference type="PANTHER" id="PTHR31094:SF2">
    <property type="entry name" value="RIKEN CDNA 2310061I04 GENE"/>
    <property type="match status" value="1"/>
</dbReference>
<dbReference type="PANTHER" id="PTHR31094">
    <property type="entry name" value="RIKEN CDNA 2310061I04 GENE"/>
    <property type="match status" value="1"/>
</dbReference>
<evidence type="ECO:0000313" key="3">
    <source>
        <dbReference type="WBParaSite" id="EVEC_0000954601-mRNA-1"/>
    </source>
</evidence>
<accession>A0A0N4VFM1</accession>
<dbReference type="InterPro" id="IPR018790">
    <property type="entry name" value="DUF2358"/>
</dbReference>
<dbReference type="OrthoDB" id="44820at2759"/>
<dbReference type="EMBL" id="UXUI01009715">
    <property type="protein sequence ID" value="VDD94205.1"/>
    <property type="molecule type" value="Genomic_DNA"/>
</dbReference>
<dbReference type="Pfam" id="PF10184">
    <property type="entry name" value="DUF2358"/>
    <property type="match status" value="1"/>
</dbReference>
<protein>
    <submittedName>
        <fullName evidence="3">DUF1997 domain-containing protein</fullName>
    </submittedName>
</protein>
<dbReference type="Proteomes" id="UP000274131">
    <property type="component" value="Unassembled WGS sequence"/>
</dbReference>
<dbReference type="WBParaSite" id="EVEC_0000954601-mRNA-1">
    <property type="protein sequence ID" value="EVEC_0000954601-mRNA-1"/>
    <property type="gene ID" value="EVEC_0000954601"/>
</dbReference>
<evidence type="ECO:0000313" key="1">
    <source>
        <dbReference type="EMBL" id="VDD94205.1"/>
    </source>
</evidence>